<dbReference type="Gene3D" id="1.10.150.20">
    <property type="entry name" value="5' to 3' exonuclease, C-terminal subdomain"/>
    <property type="match status" value="1"/>
</dbReference>
<dbReference type="SUPFAM" id="SSF159894">
    <property type="entry name" value="YgaC/TfoX-N like"/>
    <property type="match status" value="1"/>
</dbReference>
<dbReference type="OrthoDB" id="4225809at2"/>
<sequence>MMSITNTLTFEIRKELSELIGDVSAKGVFNSYGIFQEKSMFGLFQDNYFYLRAVGKLAQYLESQGAIPYMEHSEKPVSCGINFYLLPDKIRENKDLYKSVVLWSIEQIEEDRNQKEMAKVDLIRGRVNLSVRHERLLNKIGIRSFDDFLKAGAEYCYIALKKAGVSVNLSFFWNLKAASLRKHSMMLTQEEKEKALEVLNTALAKEGMRAIDPIKD</sequence>
<accession>A0A3S4GY32</accession>
<evidence type="ECO:0000259" key="2">
    <source>
        <dbReference type="Pfam" id="PF04994"/>
    </source>
</evidence>
<dbReference type="AlphaFoldDB" id="A0A3S4GY32"/>
<dbReference type="GO" id="GO:0030420">
    <property type="term" value="P:establishment of competence for transformation"/>
    <property type="evidence" value="ECO:0007669"/>
    <property type="project" value="InterPro"/>
</dbReference>
<dbReference type="RefSeq" id="WP_126371065.1">
    <property type="nucleotide sequence ID" value="NZ_LR134167.1"/>
</dbReference>
<dbReference type="PIRSF" id="PIRSF028788">
    <property type="entry name" value="TfoX_Sxy"/>
    <property type="match status" value="1"/>
</dbReference>
<feature type="domain" description="TfoX N-terminal" evidence="1">
    <location>
        <begin position="17"/>
        <end position="106"/>
    </location>
</feature>
<dbReference type="Proteomes" id="UP000268198">
    <property type="component" value="Chromosome"/>
</dbReference>
<dbReference type="Gene3D" id="3.30.1460.30">
    <property type="entry name" value="YgaC/TfoX-N like chaperone"/>
    <property type="match status" value="1"/>
</dbReference>
<keyword evidence="4" id="KW-1185">Reference proteome</keyword>
<name>A0A3S4GY32_AVIVO</name>
<dbReference type="EMBL" id="LR134167">
    <property type="protein sequence ID" value="VEB22349.1"/>
    <property type="molecule type" value="Genomic_DNA"/>
</dbReference>
<dbReference type="InterPro" id="IPR047525">
    <property type="entry name" value="TfoX-like"/>
</dbReference>
<dbReference type="InterPro" id="IPR007077">
    <property type="entry name" value="TfoX_C"/>
</dbReference>
<dbReference type="KEGG" id="avt:NCTC3438_00400"/>
<reference evidence="3 4" key="1">
    <citation type="submission" date="2018-12" db="EMBL/GenBank/DDBJ databases">
        <authorList>
            <consortium name="Pathogen Informatics"/>
        </authorList>
    </citation>
    <scope>NUCLEOTIDE SEQUENCE [LARGE SCALE GENOMIC DNA]</scope>
    <source>
        <strain evidence="3 4">NCTC3438</strain>
    </source>
</reference>
<evidence type="ECO:0000313" key="3">
    <source>
        <dbReference type="EMBL" id="VEB22349.1"/>
    </source>
</evidence>
<organism evidence="3 4">
    <name type="scientific">Avibacterium volantium</name>
    <name type="common">Pasteurella volantium</name>
    <dbReference type="NCBI Taxonomy" id="762"/>
    <lineage>
        <taxon>Bacteria</taxon>
        <taxon>Pseudomonadati</taxon>
        <taxon>Pseudomonadota</taxon>
        <taxon>Gammaproteobacteria</taxon>
        <taxon>Pasteurellales</taxon>
        <taxon>Pasteurellaceae</taxon>
        <taxon>Avibacterium</taxon>
    </lineage>
</organism>
<dbReference type="PANTHER" id="PTHR36121">
    <property type="entry name" value="PROTEIN SXY"/>
    <property type="match status" value="1"/>
</dbReference>
<dbReference type="Pfam" id="PF04994">
    <property type="entry name" value="TfoX_C"/>
    <property type="match status" value="1"/>
</dbReference>
<proteinExistence type="predicted"/>
<evidence type="ECO:0000313" key="4">
    <source>
        <dbReference type="Proteomes" id="UP000268198"/>
    </source>
</evidence>
<protein>
    <submittedName>
        <fullName evidence="3">Regulator of competence-specific genes</fullName>
    </submittedName>
</protein>
<dbReference type="PANTHER" id="PTHR36121:SF1">
    <property type="entry name" value="PROTEIN SXY"/>
    <property type="match status" value="1"/>
</dbReference>
<dbReference type="Pfam" id="PF04993">
    <property type="entry name" value="TfoX_N"/>
    <property type="match status" value="1"/>
</dbReference>
<dbReference type="InterPro" id="IPR007076">
    <property type="entry name" value="TfoX_N"/>
</dbReference>
<dbReference type="InterPro" id="IPR026256">
    <property type="entry name" value="TfoX-like_gammaprotbact"/>
</dbReference>
<feature type="domain" description="TfoX C-terminal" evidence="2">
    <location>
        <begin position="128"/>
        <end position="195"/>
    </location>
</feature>
<gene>
    <name evidence="3" type="primary">sxy</name>
    <name evidence="3" type="ORF">NCTC3438_00400</name>
</gene>
<evidence type="ECO:0000259" key="1">
    <source>
        <dbReference type="Pfam" id="PF04993"/>
    </source>
</evidence>